<dbReference type="EMBL" id="JAUJYN010000004">
    <property type="protein sequence ID" value="KAK1272368.1"/>
    <property type="molecule type" value="Genomic_DNA"/>
</dbReference>
<keyword evidence="3" id="KW-0687">Ribonucleoprotein</keyword>
<dbReference type="Proteomes" id="UP001179952">
    <property type="component" value="Unassembled WGS sequence"/>
</dbReference>
<dbReference type="PANTHER" id="PTHR36400:SF1">
    <property type="entry name" value="RIBOSOMAL PROTEIN L35"/>
    <property type="match status" value="1"/>
</dbReference>
<dbReference type="InterPro" id="IPR037229">
    <property type="entry name" value="Ribosomal_bL35_sf"/>
</dbReference>
<evidence type="ECO:0000313" key="4">
    <source>
        <dbReference type="EMBL" id="KAK1272368.1"/>
    </source>
</evidence>
<gene>
    <name evidence="4" type="ORF">QJS04_geneDACA012197</name>
</gene>
<dbReference type="SUPFAM" id="SSF143034">
    <property type="entry name" value="L35p-like"/>
    <property type="match status" value="1"/>
</dbReference>
<evidence type="ECO:0000256" key="1">
    <source>
        <dbReference type="ARBA" id="ARBA00006598"/>
    </source>
</evidence>
<evidence type="ECO:0000256" key="2">
    <source>
        <dbReference type="ARBA" id="ARBA00022980"/>
    </source>
</evidence>
<dbReference type="AlphaFoldDB" id="A0AAV9B6J0"/>
<proteinExistence type="inferred from homology"/>
<dbReference type="InterPro" id="IPR021137">
    <property type="entry name" value="Ribosomal_bL35-like"/>
</dbReference>
<sequence>MQRCCFRLGRVASATVRSVEKSSPPFRSVHTSSPRFLNHHQQGPVAFPVNRSIFSPFSNLQPRSAYHPFDLGFRPSYEVLMVQRRGVSSKEKKRRSMDTPVVSKKKKYKIKAYSSYKERFRTLKDGTIRRWREGKRHNAHLKAVLWITYWAPVGYGDRKSKKAKRRLRKPEIVPAAYAKVMKKLHFCG</sequence>
<dbReference type="PANTHER" id="PTHR36400">
    <property type="entry name" value="RIBOSOMAL PROTEIN L35"/>
    <property type="match status" value="1"/>
</dbReference>
<keyword evidence="5" id="KW-1185">Reference proteome</keyword>
<accession>A0AAV9B6J0</accession>
<comment type="caution">
    <text evidence="4">The sequence shown here is derived from an EMBL/GenBank/DDBJ whole genome shotgun (WGS) entry which is preliminary data.</text>
</comment>
<comment type="similarity">
    <text evidence="1">Belongs to the bacterial ribosomal protein bL35 family.</text>
</comment>
<reference evidence="4" key="1">
    <citation type="journal article" date="2023" name="Nat. Commun.">
        <title>Diploid and tetraploid genomes of Acorus and the evolution of monocots.</title>
        <authorList>
            <person name="Ma L."/>
            <person name="Liu K.W."/>
            <person name="Li Z."/>
            <person name="Hsiao Y.Y."/>
            <person name="Qi Y."/>
            <person name="Fu T."/>
            <person name="Tang G.D."/>
            <person name="Zhang D."/>
            <person name="Sun W.H."/>
            <person name="Liu D.K."/>
            <person name="Li Y."/>
            <person name="Chen G.Z."/>
            <person name="Liu X.D."/>
            <person name="Liao X.Y."/>
            <person name="Jiang Y.T."/>
            <person name="Yu X."/>
            <person name="Hao Y."/>
            <person name="Huang J."/>
            <person name="Zhao X.W."/>
            <person name="Ke S."/>
            <person name="Chen Y.Y."/>
            <person name="Wu W.L."/>
            <person name="Hsu J.L."/>
            <person name="Lin Y.F."/>
            <person name="Huang M.D."/>
            <person name="Li C.Y."/>
            <person name="Huang L."/>
            <person name="Wang Z.W."/>
            <person name="Zhao X."/>
            <person name="Zhong W.Y."/>
            <person name="Peng D.H."/>
            <person name="Ahmad S."/>
            <person name="Lan S."/>
            <person name="Zhang J.S."/>
            <person name="Tsai W.C."/>
            <person name="Van de Peer Y."/>
            <person name="Liu Z.J."/>
        </authorList>
    </citation>
    <scope>NUCLEOTIDE SEQUENCE</scope>
    <source>
        <strain evidence="4">SCP</strain>
    </source>
</reference>
<protein>
    <submittedName>
        <fullName evidence="4">Uncharacterized protein</fullName>
    </submittedName>
</protein>
<keyword evidence="2" id="KW-0689">Ribosomal protein</keyword>
<name>A0AAV9B6J0_ACOGR</name>
<organism evidence="4 5">
    <name type="scientific">Acorus gramineus</name>
    <name type="common">Dwarf sweet flag</name>
    <dbReference type="NCBI Taxonomy" id="55184"/>
    <lineage>
        <taxon>Eukaryota</taxon>
        <taxon>Viridiplantae</taxon>
        <taxon>Streptophyta</taxon>
        <taxon>Embryophyta</taxon>
        <taxon>Tracheophyta</taxon>
        <taxon>Spermatophyta</taxon>
        <taxon>Magnoliopsida</taxon>
        <taxon>Liliopsida</taxon>
        <taxon>Acoraceae</taxon>
        <taxon>Acorus</taxon>
    </lineage>
</organism>
<reference evidence="4" key="2">
    <citation type="submission" date="2023-06" db="EMBL/GenBank/DDBJ databases">
        <authorList>
            <person name="Ma L."/>
            <person name="Liu K.-W."/>
            <person name="Li Z."/>
            <person name="Hsiao Y.-Y."/>
            <person name="Qi Y."/>
            <person name="Fu T."/>
            <person name="Tang G."/>
            <person name="Zhang D."/>
            <person name="Sun W.-H."/>
            <person name="Liu D.-K."/>
            <person name="Li Y."/>
            <person name="Chen G.-Z."/>
            <person name="Liu X.-D."/>
            <person name="Liao X.-Y."/>
            <person name="Jiang Y.-T."/>
            <person name="Yu X."/>
            <person name="Hao Y."/>
            <person name="Huang J."/>
            <person name="Zhao X.-W."/>
            <person name="Ke S."/>
            <person name="Chen Y.-Y."/>
            <person name="Wu W.-L."/>
            <person name="Hsu J.-L."/>
            <person name="Lin Y.-F."/>
            <person name="Huang M.-D."/>
            <person name="Li C.-Y."/>
            <person name="Huang L."/>
            <person name="Wang Z.-W."/>
            <person name="Zhao X."/>
            <person name="Zhong W.-Y."/>
            <person name="Peng D.-H."/>
            <person name="Ahmad S."/>
            <person name="Lan S."/>
            <person name="Zhang J.-S."/>
            <person name="Tsai W.-C."/>
            <person name="Van De Peer Y."/>
            <person name="Liu Z.-J."/>
        </authorList>
    </citation>
    <scope>NUCLEOTIDE SEQUENCE</scope>
    <source>
        <strain evidence="4">SCP</strain>
        <tissue evidence="4">Leaves</tissue>
    </source>
</reference>
<evidence type="ECO:0000256" key="3">
    <source>
        <dbReference type="ARBA" id="ARBA00023274"/>
    </source>
</evidence>
<dbReference type="Pfam" id="PF01632">
    <property type="entry name" value="Ribosomal_L35p"/>
    <property type="match status" value="1"/>
</dbReference>
<evidence type="ECO:0000313" key="5">
    <source>
        <dbReference type="Proteomes" id="UP001179952"/>
    </source>
</evidence>